<evidence type="ECO:0000313" key="1">
    <source>
        <dbReference type="EMBL" id="MBU6081553.1"/>
    </source>
</evidence>
<evidence type="ECO:0000313" key="2">
    <source>
        <dbReference type="Proteomes" id="UP000812672"/>
    </source>
</evidence>
<dbReference type="Proteomes" id="UP000812672">
    <property type="component" value="Unassembled WGS sequence"/>
</dbReference>
<dbReference type="EMBL" id="JAHLZF010000017">
    <property type="protein sequence ID" value="MBU6081553.1"/>
    <property type="molecule type" value="Genomic_DNA"/>
</dbReference>
<reference evidence="1 2" key="1">
    <citation type="journal article" date="2011" name="Int. J. Syst. Evol. Microbiol.">
        <title>Allobacillus halotolerans gen. nov., sp. nov. isolated from shrimp paste.</title>
        <authorList>
            <person name="Sheu S.Y."/>
            <person name="Arun A.B."/>
            <person name="Jiang S.R."/>
            <person name="Young C.C."/>
            <person name="Chen W.M."/>
        </authorList>
    </citation>
    <scope>NUCLEOTIDE SEQUENCE [LARGE SCALE GENOMIC DNA]</scope>
    <source>
        <strain evidence="1 2">LMG 24826</strain>
    </source>
</reference>
<protein>
    <submittedName>
        <fullName evidence="1">Uncharacterized protein</fullName>
    </submittedName>
</protein>
<proteinExistence type="predicted"/>
<keyword evidence="2" id="KW-1185">Reference proteome</keyword>
<accession>A0ABS6GR51</accession>
<organism evidence="1 2">
    <name type="scientific">Allobacillus halotolerans</name>
    <dbReference type="NCBI Taxonomy" id="570278"/>
    <lineage>
        <taxon>Bacteria</taxon>
        <taxon>Bacillati</taxon>
        <taxon>Bacillota</taxon>
        <taxon>Bacilli</taxon>
        <taxon>Bacillales</taxon>
        <taxon>Bacillaceae</taxon>
        <taxon>Allobacillus</taxon>
    </lineage>
</organism>
<dbReference type="RefSeq" id="WP_216687652.1">
    <property type="nucleotide sequence ID" value="NZ_CAUPKR010000007.1"/>
</dbReference>
<comment type="caution">
    <text evidence="1">The sequence shown here is derived from an EMBL/GenBank/DDBJ whole genome shotgun (WGS) entry which is preliminary data.</text>
</comment>
<name>A0ABS6GR51_9BACI</name>
<gene>
    <name evidence="1" type="ORF">KQ486_11065</name>
</gene>
<sequence>MEQTNKNKRRDIMDYKKAYQELSQVVMESDNLGLMSKLRNINSQIVEEEQPPKKADYMKREERKQAIMNEKDATKRQKLIQENMELFKGEK</sequence>